<feature type="compositionally biased region" description="Acidic residues" evidence="2">
    <location>
        <begin position="7"/>
        <end position="31"/>
    </location>
</feature>
<dbReference type="InterPro" id="IPR006917">
    <property type="entry name" value="SOUL_heme-bd"/>
</dbReference>
<comment type="caution">
    <text evidence="3">The sequence shown here is derived from an EMBL/GenBank/DDBJ whole genome shotgun (WGS) entry which is preliminary data.</text>
</comment>
<reference evidence="3 4" key="1">
    <citation type="submission" date="2018-10" db="EMBL/GenBank/DDBJ databases">
        <title>Genome assembly for a Yunnan-Guizhou Plateau 3E fish, Anabarilius grahami (Regan), and its evolutionary and genetic applications.</title>
        <authorList>
            <person name="Jiang W."/>
        </authorList>
    </citation>
    <scope>NUCLEOTIDE SEQUENCE [LARGE SCALE GENOMIC DNA]</scope>
    <source>
        <strain evidence="3">AG-KIZ</strain>
        <tissue evidence="3">Muscle</tissue>
    </source>
</reference>
<evidence type="ECO:0000256" key="1">
    <source>
        <dbReference type="ARBA" id="ARBA00009817"/>
    </source>
</evidence>
<evidence type="ECO:0000313" key="4">
    <source>
        <dbReference type="Proteomes" id="UP000281406"/>
    </source>
</evidence>
<gene>
    <name evidence="3" type="ORF">DPX16_14665</name>
</gene>
<dbReference type="AlphaFoldDB" id="A0A3N0XNW1"/>
<dbReference type="Pfam" id="PF04832">
    <property type="entry name" value="SOUL"/>
    <property type="match status" value="1"/>
</dbReference>
<dbReference type="EMBL" id="RJVU01067364">
    <property type="protein sequence ID" value="ROI83723.1"/>
    <property type="molecule type" value="Genomic_DNA"/>
</dbReference>
<comment type="similarity">
    <text evidence="1">Belongs to the HEBP family.</text>
</comment>
<sequence length="250" mass="28956">MALISIEDLDGLDDEQLDDDITDSSEPMNDEEQDRMHAHWQAVGRTHHVSVPREMRGPIEEMTRRNQTSEQEPVPFVTISRQEKLGEVLYEERVYPPGKWACVRKADMLYEQSISNAFMKLMRFICKENSTGRYLGMSVPVVNEITMADGGTNFMKDVLTAYYLPAEFQARPPEPTDPDISIVDRDTIRVITRVFYGTTTEETISRQISMLWELLGNSEDVLRDRYMVAVYENPGVPQRRNEIWFIRRGP</sequence>
<dbReference type="PANTHER" id="PTHR11220:SF24">
    <property type="entry name" value="HEME-BINDING PROTEIN 1"/>
    <property type="match status" value="1"/>
</dbReference>
<name>A0A3N0XNW1_ANAGA</name>
<protein>
    <submittedName>
        <fullName evidence="3">Heme-binding protein 1</fullName>
    </submittedName>
</protein>
<accession>A0A3N0XNW1</accession>
<dbReference type="Proteomes" id="UP000281406">
    <property type="component" value="Unassembled WGS sequence"/>
</dbReference>
<feature type="region of interest" description="Disordered" evidence="2">
    <location>
        <begin position="1"/>
        <end position="31"/>
    </location>
</feature>
<dbReference type="OrthoDB" id="9944327at2759"/>
<keyword evidence="4" id="KW-1185">Reference proteome</keyword>
<evidence type="ECO:0000256" key="2">
    <source>
        <dbReference type="SAM" id="MobiDB-lite"/>
    </source>
</evidence>
<dbReference type="SUPFAM" id="SSF55136">
    <property type="entry name" value="Probable bacterial effector-binding domain"/>
    <property type="match status" value="1"/>
</dbReference>
<proteinExistence type="inferred from homology"/>
<dbReference type="Gene3D" id="3.20.80.10">
    <property type="entry name" value="Regulatory factor, effector binding domain"/>
    <property type="match status" value="1"/>
</dbReference>
<evidence type="ECO:0000313" key="3">
    <source>
        <dbReference type="EMBL" id="ROI83723.1"/>
    </source>
</evidence>
<dbReference type="InterPro" id="IPR011256">
    <property type="entry name" value="Reg_factor_effector_dom_sf"/>
</dbReference>
<organism evidence="3 4">
    <name type="scientific">Anabarilius grahami</name>
    <name type="common">Kanglang fish</name>
    <name type="synonym">Barilius grahami</name>
    <dbReference type="NCBI Taxonomy" id="495550"/>
    <lineage>
        <taxon>Eukaryota</taxon>
        <taxon>Metazoa</taxon>
        <taxon>Chordata</taxon>
        <taxon>Craniata</taxon>
        <taxon>Vertebrata</taxon>
        <taxon>Euteleostomi</taxon>
        <taxon>Actinopterygii</taxon>
        <taxon>Neopterygii</taxon>
        <taxon>Teleostei</taxon>
        <taxon>Ostariophysi</taxon>
        <taxon>Cypriniformes</taxon>
        <taxon>Xenocyprididae</taxon>
        <taxon>Xenocypridinae</taxon>
        <taxon>Xenocypridinae incertae sedis</taxon>
        <taxon>Anabarilius</taxon>
    </lineage>
</organism>
<dbReference type="GO" id="GO:0020037">
    <property type="term" value="F:heme binding"/>
    <property type="evidence" value="ECO:0007669"/>
    <property type="project" value="TreeGrafter"/>
</dbReference>
<dbReference type="PANTHER" id="PTHR11220">
    <property type="entry name" value="HEME-BINDING PROTEIN-RELATED"/>
    <property type="match status" value="1"/>
</dbReference>